<dbReference type="NCBIfam" id="TIGR00030">
    <property type="entry name" value="S21p"/>
    <property type="match status" value="1"/>
</dbReference>
<name>A0A7V4WWF3_CALAY</name>
<dbReference type="Pfam" id="PF01165">
    <property type="entry name" value="Ribosomal_S21"/>
    <property type="match status" value="1"/>
</dbReference>
<comment type="caution">
    <text evidence="6">The sequence shown here is derived from an EMBL/GenBank/DDBJ whole genome shotgun (WGS) entry which is preliminary data.</text>
</comment>
<dbReference type="GO" id="GO:1990904">
    <property type="term" value="C:ribonucleoprotein complex"/>
    <property type="evidence" value="ECO:0007669"/>
    <property type="project" value="UniProtKB-KW"/>
</dbReference>
<keyword evidence="3" id="KW-0687">Ribonucleoprotein</keyword>
<dbReference type="GO" id="GO:0003735">
    <property type="term" value="F:structural constituent of ribosome"/>
    <property type="evidence" value="ECO:0007669"/>
    <property type="project" value="InterPro"/>
</dbReference>
<dbReference type="GO" id="GO:0005840">
    <property type="term" value="C:ribosome"/>
    <property type="evidence" value="ECO:0007669"/>
    <property type="project" value="UniProtKB-KW"/>
</dbReference>
<organism evidence="6">
    <name type="scientific">Caldithrix abyssi</name>
    <dbReference type="NCBI Taxonomy" id="187145"/>
    <lineage>
        <taxon>Bacteria</taxon>
        <taxon>Pseudomonadati</taxon>
        <taxon>Calditrichota</taxon>
        <taxon>Calditrichia</taxon>
        <taxon>Calditrichales</taxon>
        <taxon>Calditrichaceae</taxon>
        <taxon>Caldithrix</taxon>
    </lineage>
</organism>
<dbReference type="GO" id="GO:0006412">
    <property type="term" value="P:translation"/>
    <property type="evidence" value="ECO:0007669"/>
    <property type="project" value="InterPro"/>
</dbReference>
<proteinExistence type="inferred from homology"/>
<evidence type="ECO:0000256" key="3">
    <source>
        <dbReference type="ARBA" id="ARBA00023274"/>
    </source>
</evidence>
<comment type="similarity">
    <text evidence="1">Belongs to the bacterial ribosomal protein bS21 family.</text>
</comment>
<evidence type="ECO:0000313" key="6">
    <source>
        <dbReference type="EMBL" id="HGY56401.1"/>
    </source>
</evidence>
<evidence type="ECO:0000256" key="4">
    <source>
        <dbReference type="ARBA" id="ARBA00035135"/>
    </source>
</evidence>
<sequence>MEEYLMIKIDVKKYDNFDEALKKFKAKVRKAKIIEDVNRKSHYISKSELRHRQKKKKTVKNIRLPSHG</sequence>
<evidence type="ECO:0000256" key="2">
    <source>
        <dbReference type="ARBA" id="ARBA00022980"/>
    </source>
</evidence>
<keyword evidence="2 6" id="KW-0689">Ribosomal protein</keyword>
<feature type="region of interest" description="Disordered" evidence="5">
    <location>
        <begin position="45"/>
        <end position="68"/>
    </location>
</feature>
<dbReference type="Proteomes" id="UP000885779">
    <property type="component" value="Unassembled WGS sequence"/>
</dbReference>
<dbReference type="AlphaFoldDB" id="A0A7V4WWF3"/>
<feature type="compositionally biased region" description="Basic residues" evidence="5">
    <location>
        <begin position="51"/>
        <end position="60"/>
    </location>
</feature>
<gene>
    <name evidence="6" type="primary">rpsU</name>
    <name evidence="6" type="ORF">ENK44_11895</name>
</gene>
<dbReference type="EMBL" id="DRQG01000109">
    <property type="protein sequence ID" value="HGY56401.1"/>
    <property type="molecule type" value="Genomic_DNA"/>
</dbReference>
<accession>A0A7V4WWF3</accession>
<reference evidence="6" key="1">
    <citation type="journal article" date="2020" name="mSystems">
        <title>Genome- and Community-Level Interaction Insights into Carbon Utilization and Element Cycling Functions of Hydrothermarchaeota in Hydrothermal Sediment.</title>
        <authorList>
            <person name="Zhou Z."/>
            <person name="Liu Y."/>
            <person name="Xu W."/>
            <person name="Pan J."/>
            <person name="Luo Z.H."/>
            <person name="Li M."/>
        </authorList>
    </citation>
    <scope>NUCLEOTIDE SEQUENCE [LARGE SCALE GENOMIC DNA]</scope>
    <source>
        <strain evidence="6">HyVt-577</strain>
    </source>
</reference>
<evidence type="ECO:0000256" key="1">
    <source>
        <dbReference type="ARBA" id="ARBA00006640"/>
    </source>
</evidence>
<protein>
    <recommendedName>
        <fullName evidence="4">Small ribosomal subunit protein bS21</fullName>
    </recommendedName>
</protein>
<evidence type="ECO:0000256" key="5">
    <source>
        <dbReference type="SAM" id="MobiDB-lite"/>
    </source>
</evidence>
<dbReference type="InterPro" id="IPR001911">
    <property type="entry name" value="Ribosomal_bS21"/>
</dbReference>